<evidence type="ECO:0000313" key="1">
    <source>
        <dbReference type="EMBL" id="APW63032.1"/>
    </source>
</evidence>
<gene>
    <name evidence="1" type="ORF">BSF38_04590</name>
</gene>
<dbReference type="STRING" id="1387353.BSF38_04590"/>
<dbReference type="RefSeq" id="WP_076349441.1">
    <property type="nucleotide sequence ID" value="NZ_CP019082.1"/>
</dbReference>
<accession>A0A1U7CVR0</accession>
<evidence type="ECO:0000313" key="2">
    <source>
        <dbReference type="Proteomes" id="UP000186309"/>
    </source>
</evidence>
<proteinExistence type="predicted"/>
<dbReference type="EMBL" id="CP019082">
    <property type="protein sequence ID" value="APW63032.1"/>
    <property type="molecule type" value="Genomic_DNA"/>
</dbReference>
<dbReference type="KEGG" id="pbor:BSF38_04590"/>
<sequence>MPEHLIRLRGGWKLHDLDAEASNATPLTLPVAWESRPVPRRLRLVRKFGRPKIGRARLVLEAVEGLRAMTLNDDSLAVDAAPPGRLDVDLPPLGERNVLVLDVVIESASDEPASPWGNIALAISE</sequence>
<organism evidence="1 2">
    <name type="scientific">Paludisphaera borealis</name>
    <dbReference type="NCBI Taxonomy" id="1387353"/>
    <lineage>
        <taxon>Bacteria</taxon>
        <taxon>Pseudomonadati</taxon>
        <taxon>Planctomycetota</taxon>
        <taxon>Planctomycetia</taxon>
        <taxon>Isosphaerales</taxon>
        <taxon>Isosphaeraceae</taxon>
        <taxon>Paludisphaera</taxon>
    </lineage>
</organism>
<keyword evidence="2" id="KW-1185">Reference proteome</keyword>
<name>A0A1U7CVR0_9BACT</name>
<reference evidence="2" key="1">
    <citation type="submission" date="2016-12" db="EMBL/GenBank/DDBJ databases">
        <title>Comparative genomics of four Isosphaeraceae planctomycetes: a common pool of plasmids and glycoside hydrolase genes.</title>
        <authorList>
            <person name="Ivanova A."/>
        </authorList>
    </citation>
    <scope>NUCLEOTIDE SEQUENCE [LARGE SCALE GENOMIC DNA]</scope>
    <source>
        <strain evidence="2">PX4</strain>
    </source>
</reference>
<dbReference type="AlphaFoldDB" id="A0A1U7CVR0"/>
<dbReference type="Proteomes" id="UP000186309">
    <property type="component" value="Chromosome"/>
</dbReference>
<dbReference type="OrthoDB" id="288938at2"/>
<protein>
    <recommendedName>
        <fullName evidence="3">Glycosyl hydrolase family 98 putative carbohydrate-binding module domain-containing protein</fullName>
    </recommendedName>
</protein>
<evidence type="ECO:0008006" key="3">
    <source>
        <dbReference type="Google" id="ProtNLM"/>
    </source>
</evidence>